<dbReference type="GO" id="GO:0016829">
    <property type="term" value="F:lyase activity"/>
    <property type="evidence" value="ECO:0007669"/>
    <property type="project" value="UniProtKB-KW"/>
</dbReference>
<evidence type="ECO:0000256" key="1">
    <source>
        <dbReference type="SAM" id="MobiDB-lite"/>
    </source>
</evidence>
<dbReference type="Pfam" id="PF08902">
    <property type="entry name" value="DUF1848"/>
    <property type="match status" value="1"/>
</dbReference>
<evidence type="ECO:0000313" key="2">
    <source>
        <dbReference type="EMBL" id="SUS04221.1"/>
    </source>
</evidence>
<feature type="region of interest" description="Disordered" evidence="1">
    <location>
        <begin position="294"/>
        <end position="318"/>
    </location>
</feature>
<name>A0A380T8I5_9ZZZZ</name>
<keyword evidence="2" id="KW-0456">Lyase</keyword>
<accession>A0A380T8I5</accession>
<dbReference type="InterPro" id="IPR014998">
    <property type="entry name" value="DUF1848"/>
</dbReference>
<sequence>MIVSASYRTDIPALYGAWFMSRLQAGFAHVHNPYGGPPTTVPLSRSAVDAFVFWTRNLAPFAPALDAVAGRGFPFLVQYTVTGYPRPLERATPTPEVAIAHIRATAARYGSGTVVWRYDPIVCTTLTPPEWHVSTFARLARMLAGTLDEVVVSWCQIYRKTARNLDAAARASGFTWWNPEEEEKRALLARLAAIAAEHGMRLTLCGQPNLQTDGVGEARCIDAERLGRIAGAPLSIRHHAHRKQCGCWASRDIGAYDSCTQGCAYCYAVNSPAAAKRRHARHDPQAAFLIPAAGKADQSCSSTRRPAAVPPAASDGCS</sequence>
<dbReference type="EMBL" id="UIDG01000028">
    <property type="protein sequence ID" value="SUS04221.1"/>
    <property type="molecule type" value="Genomic_DNA"/>
</dbReference>
<organism evidence="2">
    <name type="scientific">metagenome</name>
    <dbReference type="NCBI Taxonomy" id="256318"/>
    <lineage>
        <taxon>unclassified sequences</taxon>
        <taxon>metagenomes</taxon>
    </lineage>
</organism>
<reference evidence="2" key="1">
    <citation type="submission" date="2018-07" db="EMBL/GenBank/DDBJ databases">
        <authorList>
            <person name="Quirk P.G."/>
            <person name="Krulwich T.A."/>
        </authorList>
    </citation>
    <scope>NUCLEOTIDE SEQUENCE</scope>
</reference>
<protein>
    <submittedName>
        <fullName evidence="2">DNA repair photolyase</fullName>
    </submittedName>
</protein>
<dbReference type="AlphaFoldDB" id="A0A380T8I5"/>
<proteinExistence type="predicted"/>
<gene>
    <name evidence="2" type="ORF">DF3PB_1230002</name>
</gene>